<gene>
    <name evidence="3" type="ORF">R3P38DRAFT_2477716</name>
</gene>
<dbReference type="GO" id="GO:0003676">
    <property type="term" value="F:nucleic acid binding"/>
    <property type="evidence" value="ECO:0007669"/>
    <property type="project" value="InterPro"/>
</dbReference>
<keyword evidence="1" id="KW-0479">Metal-binding</keyword>
<protein>
    <recommendedName>
        <fullName evidence="2">CCHC-type domain-containing protein</fullName>
    </recommendedName>
</protein>
<name>A0AAW0CL69_9AGAR</name>
<feature type="domain" description="CCHC-type" evidence="2">
    <location>
        <begin position="99"/>
        <end position="114"/>
    </location>
</feature>
<keyword evidence="4" id="KW-1185">Reference proteome</keyword>
<feature type="non-terminal residue" evidence="3">
    <location>
        <position position="1"/>
    </location>
</feature>
<dbReference type="InterPro" id="IPR001878">
    <property type="entry name" value="Znf_CCHC"/>
</dbReference>
<evidence type="ECO:0000313" key="4">
    <source>
        <dbReference type="Proteomes" id="UP001362999"/>
    </source>
</evidence>
<organism evidence="3 4">
    <name type="scientific">Favolaschia claudopus</name>
    <dbReference type="NCBI Taxonomy" id="2862362"/>
    <lineage>
        <taxon>Eukaryota</taxon>
        <taxon>Fungi</taxon>
        <taxon>Dikarya</taxon>
        <taxon>Basidiomycota</taxon>
        <taxon>Agaricomycotina</taxon>
        <taxon>Agaricomycetes</taxon>
        <taxon>Agaricomycetidae</taxon>
        <taxon>Agaricales</taxon>
        <taxon>Marasmiineae</taxon>
        <taxon>Mycenaceae</taxon>
        <taxon>Favolaschia</taxon>
    </lineage>
</organism>
<comment type="caution">
    <text evidence="3">The sequence shown here is derived from an EMBL/GenBank/DDBJ whole genome shotgun (WGS) entry which is preliminary data.</text>
</comment>
<keyword evidence="1" id="KW-0863">Zinc-finger</keyword>
<dbReference type="AlphaFoldDB" id="A0AAW0CL69"/>
<feature type="non-terminal residue" evidence="3">
    <location>
        <position position="142"/>
    </location>
</feature>
<dbReference type="SMART" id="SM00343">
    <property type="entry name" value="ZnF_C2HC"/>
    <property type="match status" value="1"/>
</dbReference>
<evidence type="ECO:0000313" key="3">
    <source>
        <dbReference type="EMBL" id="KAK7040491.1"/>
    </source>
</evidence>
<keyword evidence="1" id="KW-0862">Zinc</keyword>
<evidence type="ECO:0000256" key="1">
    <source>
        <dbReference type="PROSITE-ProRule" id="PRU00047"/>
    </source>
</evidence>
<sequence length="142" mass="15461">EVTDLIRKINKMSLDDAEYAPTYYSILALDTTGVASKCVKPPQVQATMQWTPNRPQIPRPALRKSTLPTSAPAIISPATYPNNIPVGTGAGAARVVPNCFGCGKDDHRMRDCTEIQSLFNEGIVKNDDQTGRLCMKDGSPIR</sequence>
<accession>A0AAW0CL69</accession>
<dbReference type="EMBL" id="JAWWNJ010000015">
    <property type="protein sequence ID" value="KAK7040491.1"/>
    <property type="molecule type" value="Genomic_DNA"/>
</dbReference>
<dbReference type="PROSITE" id="PS50158">
    <property type="entry name" value="ZF_CCHC"/>
    <property type="match status" value="1"/>
</dbReference>
<dbReference type="GO" id="GO:0008270">
    <property type="term" value="F:zinc ion binding"/>
    <property type="evidence" value="ECO:0007669"/>
    <property type="project" value="UniProtKB-KW"/>
</dbReference>
<proteinExistence type="predicted"/>
<dbReference type="Proteomes" id="UP001362999">
    <property type="component" value="Unassembled WGS sequence"/>
</dbReference>
<evidence type="ECO:0000259" key="2">
    <source>
        <dbReference type="PROSITE" id="PS50158"/>
    </source>
</evidence>
<reference evidence="3 4" key="1">
    <citation type="journal article" date="2024" name="J Genomics">
        <title>Draft genome sequencing and assembly of Favolaschia claudopus CIRM-BRFM 2984 isolated from oak limbs.</title>
        <authorList>
            <person name="Navarro D."/>
            <person name="Drula E."/>
            <person name="Chaduli D."/>
            <person name="Cazenave R."/>
            <person name="Ahrendt S."/>
            <person name="Wang J."/>
            <person name="Lipzen A."/>
            <person name="Daum C."/>
            <person name="Barry K."/>
            <person name="Grigoriev I.V."/>
            <person name="Favel A."/>
            <person name="Rosso M.N."/>
            <person name="Martin F."/>
        </authorList>
    </citation>
    <scope>NUCLEOTIDE SEQUENCE [LARGE SCALE GENOMIC DNA]</scope>
    <source>
        <strain evidence="3 4">CIRM-BRFM 2984</strain>
    </source>
</reference>